<dbReference type="Pfam" id="PF12294">
    <property type="entry name" value="DUF3626"/>
    <property type="match status" value="1"/>
</dbReference>
<dbReference type="OrthoDB" id="420861at2759"/>
<proteinExistence type="predicted"/>
<evidence type="ECO:0000313" key="1">
    <source>
        <dbReference type="EMBL" id="GAQ84072.1"/>
    </source>
</evidence>
<dbReference type="InterPro" id="IPR022074">
    <property type="entry name" value="DUF3626"/>
</dbReference>
<dbReference type="EMBL" id="DF237124">
    <property type="protein sequence ID" value="GAQ84072.1"/>
    <property type="molecule type" value="Genomic_DNA"/>
</dbReference>
<organism evidence="1 2">
    <name type="scientific">Klebsormidium nitens</name>
    <name type="common">Green alga</name>
    <name type="synonym">Ulothrix nitens</name>
    <dbReference type="NCBI Taxonomy" id="105231"/>
    <lineage>
        <taxon>Eukaryota</taxon>
        <taxon>Viridiplantae</taxon>
        <taxon>Streptophyta</taxon>
        <taxon>Klebsormidiophyceae</taxon>
        <taxon>Klebsormidiales</taxon>
        <taxon>Klebsormidiaceae</taxon>
        <taxon>Klebsormidium</taxon>
    </lineage>
</organism>
<name>A0A1Y1I286_KLENI</name>
<sequence>MKAASQRAKACSDAALPRLQQRFRRLGYSEADLTSALHYVTQEAPLLIHFKPQMGFGFFSTKTVLKAFLEDTHYRSTRETGIGGGARGVWREKRERILFAGLYLQDSSPFEHFKYGSLNVFKEPGGSAPRFGPCYIELKSDVMERCTFVYRPSFDDLHQVPGTRENFAHTLAEFDDKEIACLVERRPFKLLNPTVGGDVLVEVQIHGPLEFKRDIKELRFPRSTKRKVQKRLQRSICANFKSDMLNSVNSKTVPALG</sequence>
<protein>
    <submittedName>
        <fullName evidence="1">Uncharacterized protein</fullName>
    </submittedName>
</protein>
<reference evidence="1 2" key="1">
    <citation type="journal article" date="2014" name="Nat. Commun.">
        <title>Klebsormidium flaccidum genome reveals primary factors for plant terrestrial adaptation.</title>
        <authorList>
            <person name="Hori K."/>
            <person name="Maruyama F."/>
            <person name="Fujisawa T."/>
            <person name="Togashi T."/>
            <person name="Yamamoto N."/>
            <person name="Seo M."/>
            <person name="Sato S."/>
            <person name="Yamada T."/>
            <person name="Mori H."/>
            <person name="Tajima N."/>
            <person name="Moriyama T."/>
            <person name="Ikeuchi M."/>
            <person name="Watanabe M."/>
            <person name="Wada H."/>
            <person name="Kobayashi K."/>
            <person name="Saito M."/>
            <person name="Masuda T."/>
            <person name="Sasaki-Sekimoto Y."/>
            <person name="Mashiguchi K."/>
            <person name="Awai K."/>
            <person name="Shimojima M."/>
            <person name="Masuda S."/>
            <person name="Iwai M."/>
            <person name="Nobusawa T."/>
            <person name="Narise T."/>
            <person name="Kondo S."/>
            <person name="Saito H."/>
            <person name="Sato R."/>
            <person name="Murakawa M."/>
            <person name="Ihara Y."/>
            <person name="Oshima-Yamada Y."/>
            <person name="Ohtaka K."/>
            <person name="Satoh M."/>
            <person name="Sonobe K."/>
            <person name="Ishii M."/>
            <person name="Ohtani R."/>
            <person name="Kanamori-Sato M."/>
            <person name="Honoki R."/>
            <person name="Miyazaki D."/>
            <person name="Mochizuki H."/>
            <person name="Umetsu J."/>
            <person name="Higashi K."/>
            <person name="Shibata D."/>
            <person name="Kamiya Y."/>
            <person name="Sato N."/>
            <person name="Nakamura Y."/>
            <person name="Tabata S."/>
            <person name="Ida S."/>
            <person name="Kurokawa K."/>
            <person name="Ohta H."/>
        </authorList>
    </citation>
    <scope>NUCLEOTIDE SEQUENCE [LARGE SCALE GENOMIC DNA]</scope>
    <source>
        <strain evidence="1 2">NIES-2285</strain>
    </source>
</reference>
<gene>
    <name evidence="1" type="ORF">KFL_001750090</name>
</gene>
<keyword evidence="2" id="KW-1185">Reference proteome</keyword>
<accession>A0A1Y1I286</accession>
<dbReference type="AlphaFoldDB" id="A0A1Y1I286"/>
<dbReference type="Proteomes" id="UP000054558">
    <property type="component" value="Unassembled WGS sequence"/>
</dbReference>
<evidence type="ECO:0000313" key="2">
    <source>
        <dbReference type="Proteomes" id="UP000054558"/>
    </source>
</evidence>